<reference evidence="1 2" key="1">
    <citation type="submission" date="2020-08" db="EMBL/GenBank/DDBJ databases">
        <title>Genomic Encyclopedia of Type Strains, Phase IV (KMG-IV): sequencing the most valuable type-strain genomes for metagenomic binning, comparative biology and taxonomic classification.</title>
        <authorList>
            <person name="Goeker M."/>
        </authorList>
    </citation>
    <scope>NUCLEOTIDE SEQUENCE [LARGE SCALE GENOMIC DNA]</scope>
    <source>
        <strain evidence="1 2">DSM 27939</strain>
    </source>
</reference>
<evidence type="ECO:0000313" key="2">
    <source>
        <dbReference type="Proteomes" id="UP000552709"/>
    </source>
</evidence>
<name>A0A7W8JUX6_9DEIO</name>
<sequence length="351" mass="39608">MTRAPTQPPPVVSTVLNEQVVTLALYPKRPMDSDPQGYIQSLEIRSRVNGGYKKVTKVKVLGEAVMTIPEEDRDREIPLLAARLAYIYARDYPPPLAASLRLESLQVQGIIDYASSNEEVREAVEQFFYEAYRNTRATEEADWFLADGVALATGLNMRAVVQTMFDLRRAGILEIHSDVLYRMRGDVYQRRTVGDTPSTPPSSPIPAPEFSHLTSDTALIVILEDRWQEAERLTQSKAPRFALIAYGSLLEGVLYAKVHSNLKTANTQDATPKDSEGKAKPLREWSLNDLIQVAKQAGWIHPSRMRFGQVLREYRNYVHPREEHAQEEKIDEGVVDMARTVVLTTINDLLS</sequence>
<dbReference type="Proteomes" id="UP000552709">
    <property type="component" value="Unassembled WGS sequence"/>
</dbReference>
<accession>A0A7W8JUX6</accession>
<keyword evidence="2" id="KW-1185">Reference proteome</keyword>
<protein>
    <recommendedName>
        <fullName evidence="3">DUF4145 domain-containing protein</fullName>
    </recommendedName>
</protein>
<dbReference type="EMBL" id="JACHFL010000002">
    <property type="protein sequence ID" value="MBB5362094.1"/>
    <property type="molecule type" value="Genomic_DNA"/>
</dbReference>
<gene>
    <name evidence="1" type="ORF">HNQ08_001179</name>
</gene>
<organism evidence="1 2">
    <name type="scientific">Deinococcus humi</name>
    <dbReference type="NCBI Taxonomy" id="662880"/>
    <lineage>
        <taxon>Bacteria</taxon>
        <taxon>Thermotogati</taxon>
        <taxon>Deinococcota</taxon>
        <taxon>Deinococci</taxon>
        <taxon>Deinococcales</taxon>
        <taxon>Deinococcaceae</taxon>
        <taxon>Deinococcus</taxon>
    </lineage>
</organism>
<dbReference type="AlphaFoldDB" id="A0A7W8JUX6"/>
<proteinExistence type="predicted"/>
<evidence type="ECO:0008006" key="3">
    <source>
        <dbReference type="Google" id="ProtNLM"/>
    </source>
</evidence>
<comment type="caution">
    <text evidence="1">The sequence shown here is derived from an EMBL/GenBank/DDBJ whole genome shotgun (WGS) entry which is preliminary data.</text>
</comment>
<evidence type="ECO:0000313" key="1">
    <source>
        <dbReference type="EMBL" id="MBB5362094.1"/>
    </source>
</evidence>
<dbReference type="RefSeq" id="WP_184128329.1">
    <property type="nucleotide sequence ID" value="NZ_JACHFL010000002.1"/>
</dbReference>